<name>A0A087H406_ARAAL</name>
<organism evidence="1 2">
    <name type="scientific">Arabis alpina</name>
    <name type="common">Alpine rock-cress</name>
    <dbReference type="NCBI Taxonomy" id="50452"/>
    <lineage>
        <taxon>Eukaryota</taxon>
        <taxon>Viridiplantae</taxon>
        <taxon>Streptophyta</taxon>
        <taxon>Embryophyta</taxon>
        <taxon>Tracheophyta</taxon>
        <taxon>Spermatophyta</taxon>
        <taxon>Magnoliopsida</taxon>
        <taxon>eudicotyledons</taxon>
        <taxon>Gunneridae</taxon>
        <taxon>Pentapetalae</taxon>
        <taxon>rosids</taxon>
        <taxon>malvids</taxon>
        <taxon>Brassicales</taxon>
        <taxon>Brassicaceae</taxon>
        <taxon>Arabideae</taxon>
        <taxon>Arabis</taxon>
    </lineage>
</organism>
<keyword evidence="2" id="KW-1185">Reference proteome</keyword>
<protein>
    <submittedName>
        <fullName evidence="1">Uncharacterized protein</fullName>
    </submittedName>
</protein>
<dbReference type="Gramene" id="KFK36858">
    <property type="protein sequence ID" value="KFK36858"/>
    <property type="gene ID" value="AALP_AA4G180800"/>
</dbReference>
<dbReference type="Proteomes" id="UP000029120">
    <property type="component" value="Chromosome 4"/>
</dbReference>
<accession>A0A087H406</accession>
<evidence type="ECO:0000313" key="1">
    <source>
        <dbReference type="EMBL" id="KFK36858.1"/>
    </source>
</evidence>
<sequence length="53" mass="6118">MGLRLRLRSWFHDVIYDGAMDLSSDMCMSRLLLSVFGFNGIQSVVFKLKRHGL</sequence>
<evidence type="ECO:0000313" key="2">
    <source>
        <dbReference type="Proteomes" id="UP000029120"/>
    </source>
</evidence>
<proteinExistence type="predicted"/>
<gene>
    <name evidence="1" type="ordered locus">AALP_Aa4g180800</name>
</gene>
<dbReference type="AlphaFoldDB" id="A0A087H406"/>
<reference evidence="2" key="1">
    <citation type="journal article" date="2015" name="Nat. Plants">
        <title>Genome expansion of Arabis alpina linked with retrotransposition and reduced symmetric DNA methylation.</title>
        <authorList>
            <person name="Willing E.M."/>
            <person name="Rawat V."/>
            <person name="Mandakova T."/>
            <person name="Maumus F."/>
            <person name="James G.V."/>
            <person name="Nordstroem K.J."/>
            <person name="Becker C."/>
            <person name="Warthmann N."/>
            <person name="Chica C."/>
            <person name="Szarzynska B."/>
            <person name="Zytnicki M."/>
            <person name="Albani M.C."/>
            <person name="Kiefer C."/>
            <person name="Bergonzi S."/>
            <person name="Castaings L."/>
            <person name="Mateos J.L."/>
            <person name="Berns M.C."/>
            <person name="Bujdoso N."/>
            <person name="Piofczyk T."/>
            <person name="de Lorenzo L."/>
            <person name="Barrero-Sicilia C."/>
            <person name="Mateos I."/>
            <person name="Piednoel M."/>
            <person name="Hagmann J."/>
            <person name="Chen-Min-Tao R."/>
            <person name="Iglesias-Fernandez R."/>
            <person name="Schuster S.C."/>
            <person name="Alonso-Blanco C."/>
            <person name="Roudier F."/>
            <person name="Carbonero P."/>
            <person name="Paz-Ares J."/>
            <person name="Davis S.J."/>
            <person name="Pecinka A."/>
            <person name="Quesneville H."/>
            <person name="Colot V."/>
            <person name="Lysak M.A."/>
            <person name="Weigel D."/>
            <person name="Coupland G."/>
            <person name="Schneeberger K."/>
        </authorList>
    </citation>
    <scope>NUCLEOTIDE SEQUENCE [LARGE SCALE GENOMIC DNA]</scope>
    <source>
        <strain evidence="2">cv. Pajares</strain>
    </source>
</reference>
<dbReference type="EMBL" id="CM002872">
    <property type="protein sequence ID" value="KFK36858.1"/>
    <property type="molecule type" value="Genomic_DNA"/>
</dbReference>